<accession>A0AAU9QHA9</accession>
<feature type="region of interest" description="Disordered" evidence="1">
    <location>
        <begin position="1"/>
        <end position="23"/>
    </location>
</feature>
<proteinExistence type="predicted"/>
<evidence type="ECO:0000313" key="3">
    <source>
        <dbReference type="Proteomes" id="UP001295462"/>
    </source>
</evidence>
<evidence type="ECO:0008006" key="4">
    <source>
        <dbReference type="Google" id="ProtNLM"/>
    </source>
</evidence>
<gene>
    <name evidence="2" type="ORF">THF1A12_1590001</name>
</gene>
<dbReference type="AlphaFoldDB" id="A0AAU9QHA9"/>
<dbReference type="NCBIfam" id="TIGR03501">
    <property type="entry name" value="GlyGly_CTERM"/>
    <property type="match status" value="1"/>
</dbReference>
<sequence>MSNSESVHINKPEDNAGGGNSGGDSGGSLGFWSLLLLSIASLRRKY</sequence>
<organism evidence="2 3">
    <name type="scientific">Vibrio jasicida</name>
    <dbReference type="NCBI Taxonomy" id="766224"/>
    <lineage>
        <taxon>Bacteria</taxon>
        <taxon>Pseudomonadati</taxon>
        <taxon>Pseudomonadota</taxon>
        <taxon>Gammaproteobacteria</taxon>
        <taxon>Vibrionales</taxon>
        <taxon>Vibrionaceae</taxon>
        <taxon>Vibrio</taxon>
    </lineage>
</organism>
<protein>
    <recommendedName>
        <fullName evidence="4">GlyGly-CTERM sorting domain-containing protein</fullName>
    </recommendedName>
</protein>
<evidence type="ECO:0000256" key="1">
    <source>
        <dbReference type="SAM" id="MobiDB-lite"/>
    </source>
</evidence>
<dbReference type="EMBL" id="CAKMUD010000067">
    <property type="protein sequence ID" value="CAH1579503.1"/>
    <property type="molecule type" value="Genomic_DNA"/>
</dbReference>
<evidence type="ECO:0000313" key="2">
    <source>
        <dbReference type="EMBL" id="CAH1579503.1"/>
    </source>
</evidence>
<name>A0AAU9QHA9_9VIBR</name>
<dbReference type="Proteomes" id="UP001295462">
    <property type="component" value="Unassembled WGS sequence"/>
</dbReference>
<dbReference type="InterPro" id="IPR020008">
    <property type="entry name" value="GlyGly_CTERM"/>
</dbReference>
<comment type="caution">
    <text evidence="2">The sequence shown here is derived from an EMBL/GenBank/DDBJ whole genome shotgun (WGS) entry which is preliminary data.</text>
</comment>
<reference evidence="2" key="1">
    <citation type="submission" date="2022-01" db="EMBL/GenBank/DDBJ databases">
        <authorList>
            <person name="Lagorce A."/>
        </authorList>
    </citation>
    <scope>NUCLEOTIDE SEQUENCE</scope>
    <source>
        <strain evidence="2">Th15_F1_A12</strain>
    </source>
</reference>